<comment type="caution">
    <text evidence="4">The sequence shown here is derived from an EMBL/GenBank/DDBJ whole genome shotgun (WGS) entry which is preliminary data.</text>
</comment>
<dbReference type="GO" id="GO:0009307">
    <property type="term" value="P:DNA restriction-modification system"/>
    <property type="evidence" value="ECO:0007669"/>
    <property type="project" value="InterPro"/>
</dbReference>
<dbReference type="PANTHER" id="PTHR30481">
    <property type="entry name" value="DNA ADENINE METHYLASE"/>
    <property type="match status" value="1"/>
</dbReference>
<dbReference type="GO" id="GO:0043565">
    <property type="term" value="F:sequence-specific DNA binding"/>
    <property type="evidence" value="ECO:0007669"/>
    <property type="project" value="TreeGrafter"/>
</dbReference>
<proteinExistence type="predicted"/>
<protein>
    <submittedName>
        <fullName evidence="4">DNA adenine methylase</fullName>
    </submittedName>
</protein>
<dbReference type="InterPro" id="IPR012327">
    <property type="entry name" value="MeTrfase_D12"/>
</dbReference>
<dbReference type="SUPFAM" id="SSF53335">
    <property type="entry name" value="S-adenosyl-L-methionine-dependent methyltransferases"/>
    <property type="match status" value="1"/>
</dbReference>
<dbReference type="Gene3D" id="3.40.50.150">
    <property type="entry name" value="Vaccinia Virus protein VP39"/>
    <property type="match status" value="2"/>
</dbReference>
<keyword evidence="1 4" id="KW-0489">Methyltransferase</keyword>
<evidence type="ECO:0000313" key="4">
    <source>
        <dbReference type="EMBL" id="RJL21110.1"/>
    </source>
</evidence>
<dbReference type="GO" id="GO:1904047">
    <property type="term" value="F:S-adenosyl-L-methionine binding"/>
    <property type="evidence" value="ECO:0007669"/>
    <property type="project" value="TreeGrafter"/>
</dbReference>
<dbReference type="InterPro" id="IPR012263">
    <property type="entry name" value="M_m6A_EcoRV"/>
</dbReference>
<dbReference type="PRINTS" id="PR00505">
    <property type="entry name" value="D12N6MTFRASE"/>
</dbReference>
<name>A0A3A4A324_9ACTN</name>
<keyword evidence="3" id="KW-0949">S-adenosyl-L-methionine</keyword>
<dbReference type="PANTHER" id="PTHR30481:SF4">
    <property type="entry name" value="SITE-SPECIFIC DNA-METHYLTRANSFERASE (ADENINE-SPECIFIC)"/>
    <property type="match status" value="1"/>
</dbReference>
<dbReference type="GO" id="GO:0032259">
    <property type="term" value="P:methylation"/>
    <property type="evidence" value="ECO:0007669"/>
    <property type="project" value="UniProtKB-KW"/>
</dbReference>
<dbReference type="Pfam" id="PF02086">
    <property type="entry name" value="MethyltransfD12"/>
    <property type="match status" value="2"/>
</dbReference>
<dbReference type="InterPro" id="IPR029063">
    <property type="entry name" value="SAM-dependent_MTases_sf"/>
</dbReference>
<dbReference type="OrthoDB" id="5190841at2"/>
<evidence type="ECO:0000256" key="3">
    <source>
        <dbReference type="ARBA" id="ARBA00022691"/>
    </source>
</evidence>
<dbReference type="GO" id="GO:0009007">
    <property type="term" value="F:site-specific DNA-methyltransferase (adenine-specific) activity"/>
    <property type="evidence" value="ECO:0007669"/>
    <property type="project" value="UniProtKB-EC"/>
</dbReference>
<dbReference type="PIRSF" id="PIRSF000398">
    <property type="entry name" value="M_m6A_EcoRV"/>
    <property type="match status" value="1"/>
</dbReference>
<accession>A0A3A4A324</accession>
<keyword evidence="2" id="KW-0808">Transferase</keyword>
<evidence type="ECO:0000313" key="5">
    <source>
        <dbReference type="Proteomes" id="UP000265768"/>
    </source>
</evidence>
<reference evidence="4 5" key="1">
    <citation type="submission" date="2018-09" db="EMBL/GenBank/DDBJ databases">
        <title>YIM 75507 draft genome.</title>
        <authorList>
            <person name="Tang S."/>
            <person name="Feng Y."/>
        </authorList>
    </citation>
    <scope>NUCLEOTIDE SEQUENCE [LARGE SCALE GENOMIC DNA]</scope>
    <source>
        <strain evidence="4 5">YIM 75507</strain>
    </source>
</reference>
<gene>
    <name evidence="4" type="ORF">D5H75_38515</name>
</gene>
<keyword evidence="5" id="KW-1185">Reference proteome</keyword>
<evidence type="ECO:0000256" key="1">
    <source>
        <dbReference type="ARBA" id="ARBA00022603"/>
    </source>
</evidence>
<dbReference type="Proteomes" id="UP000265768">
    <property type="component" value="Unassembled WGS sequence"/>
</dbReference>
<dbReference type="AlphaFoldDB" id="A0A3A4A324"/>
<evidence type="ECO:0000256" key="2">
    <source>
        <dbReference type="ARBA" id="ARBA00022679"/>
    </source>
</evidence>
<dbReference type="EMBL" id="QZEY01000027">
    <property type="protein sequence ID" value="RJL21110.1"/>
    <property type="molecule type" value="Genomic_DNA"/>
</dbReference>
<dbReference type="GO" id="GO:0006298">
    <property type="term" value="P:mismatch repair"/>
    <property type="evidence" value="ECO:0007669"/>
    <property type="project" value="TreeGrafter"/>
</dbReference>
<organism evidence="4 5">
    <name type="scientific">Bailinhaonella thermotolerans</name>
    <dbReference type="NCBI Taxonomy" id="1070861"/>
    <lineage>
        <taxon>Bacteria</taxon>
        <taxon>Bacillati</taxon>
        <taxon>Actinomycetota</taxon>
        <taxon>Actinomycetes</taxon>
        <taxon>Streptosporangiales</taxon>
        <taxon>Streptosporangiaceae</taxon>
        <taxon>Bailinhaonella</taxon>
    </lineage>
</organism>
<sequence length="244" mass="27023">MAPHIVSLLPSHAAYVEPFAGSAAVFFAKAPVPIEVLNDVNGDLIAFLRTLRDRPGELERLIALTPYARTEHAAARLGDAAAADVERARRWWIQCMQSRSGEAGGSWRRPTHAIGSSNAHTAKRQAALMHAYADRLRDAYIECCDAVELIGRMDAPATAFYVDPPYLRQVRTPSGRYVAELEDEAGHRRLLAALSACAGTVVLSGYCSPLYEELLRGWVRLDYRVRNAASDLRRHAVESVWINR</sequence>